<protein>
    <recommendedName>
        <fullName evidence="3">Insulin-like domain-containing protein</fullName>
    </recommendedName>
</protein>
<evidence type="ECO:0000256" key="1">
    <source>
        <dbReference type="ARBA" id="ARBA00009034"/>
    </source>
</evidence>
<organism evidence="4 5">
    <name type="scientific">Mesorhabditis belari</name>
    <dbReference type="NCBI Taxonomy" id="2138241"/>
    <lineage>
        <taxon>Eukaryota</taxon>
        <taxon>Metazoa</taxon>
        <taxon>Ecdysozoa</taxon>
        <taxon>Nematoda</taxon>
        <taxon>Chromadorea</taxon>
        <taxon>Rhabditida</taxon>
        <taxon>Rhabditina</taxon>
        <taxon>Rhabditomorpha</taxon>
        <taxon>Rhabditoidea</taxon>
        <taxon>Rhabditidae</taxon>
        <taxon>Mesorhabditinae</taxon>
        <taxon>Mesorhabditis</taxon>
    </lineage>
</organism>
<keyword evidence="2" id="KW-0732">Signal</keyword>
<reference evidence="5" key="1">
    <citation type="submission" date="2024-02" db="UniProtKB">
        <authorList>
            <consortium name="WormBaseParasite"/>
        </authorList>
    </citation>
    <scope>IDENTIFICATION</scope>
</reference>
<evidence type="ECO:0000259" key="3">
    <source>
        <dbReference type="SMART" id="SM00078"/>
    </source>
</evidence>
<dbReference type="SMART" id="SM00078">
    <property type="entry name" value="IlGF"/>
    <property type="match status" value="1"/>
</dbReference>
<dbReference type="PROSITE" id="PS00262">
    <property type="entry name" value="INSULIN"/>
    <property type="match status" value="1"/>
</dbReference>
<dbReference type="SUPFAM" id="SSF56994">
    <property type="entry name" value="Insulin-like"/>
    <property type="match status" value="1"/>
</dbReference>
<name>A0AAF3E835_9BILA</name>
<dbReference type="AlphaFoldDB" id="A0AAF3E835"/>
<dbReference type="GO" id="GO:0005576">
    <property type="term" value="C:extracellular region"/>
    <property type="evidence" value="ECO:0007669"/>
    <property type="project" value="InterPro"/>
</dbReference>
<dbReference type="InterPro" id="IPR016179">
    <property type="entry name" value="Insulin-like"/>
</dbReference>
<feature type="domain" description="Insulin-like" evidence="3">
    <location>
        <begin position="6"/>
        <end position="74"/>
    </location>
</feature>
<accession>A0AAF3E835</accession>
<sequence length="79" mass="9128">MFSSTLRLCPAGGPSFFEAFQLVCPMKRRKRSIRKEHHRASSRKMSVSPSEELPLLMEKCCKKGCDFEALHKMCDPFDF</sequence>
<dbReference type="Gene3D" id="1.10.100.10">
    <property type="entry name" value="Insulin-like"/>
    <property type="match status" value="1"/>
</dbReference>
<evidence type="ECO:0000313" key="5">
    <source>
        <dbReference type="WBParaSite" id="MBELARI_LOCUS10081"/>
    </source>
</evidence>
<proteinExistence type="inferred from homology"/>
<dbReference type="GO" id="GO:0005179">
    <property type="term" value="F:hormone activity"/>
    <property type="evidence" value="ECO:0007669"/>
    <property type="project" value="InterPro"/>
</dbReference>
<comment type="similarity">
    <text evidence="1">Belongs to the insulin family.</text>
</comment>
<evidence type="ECO:0000313" key="4">
    <source>
        <dbReference type="Proteomes" id="UP000887575"/>
    </source>
</evidence>
<dbReference type="WBParaSite" id="MBELARI_LOCUS10081">
    <property type="protein sequence ID" value="MBELARI_LOCUS10081"/>
    <property type="gene ID" value="MBELARI_LOCUS10081"/>
</dbReference>
<dbReference type="InterPro" id="IPR022353">
    <property type="entry name" value="Insulin_CS"/>
</dbReference>
<dbReference type="InterPro" id="IPR036438">
    <property type="entry name" value="Insulin-like_sf"/>
</dbReference>
<evidence type="ECO:0000256" key="2">
    <source>
        <dbReference type="ARBA" id="ARBA00022729"/>
    </source>
</evidence>
<dbReference type="Proteomes" id="UP000887575">
    <property type="component" value="Unassembled WGS sequence"/>
</dbReference>
<keyword evidence="4" id="KW-1185">Reference proteome</keyword>